<feature type="region of interest" description="Disordered" evidence="1">
    <location>
        <begin position="1"/>
        <end position="30"/>
    </location>
</feature>
<dbReference type="AlphaFoldDB" id="A0A8J5V279"/>
<comment type="caution">
    <text evidence="2">The sequence shown here is derived from an EMBL/GenBank/DDBJ whole genome shotgun (WGS) entry which is preliminary data.</text>
</comment>
<name>A0A8J5V279_ZIZPA</name>
<evidence type="ECO:0000313" key="2">
    <source>
        <dbReference type="EMBL" id="KAG8048105.1"/>
    </source>
</evidence>
<sequence length="91" mass="9560">MIAAGEGSAADDGSRTVANKLDESGEECTDGEHALVGGCVAGEATRKLAIHHLLHRRNSIADEGRNNLTSKQGLLIDALDVSWLTGKRFCG</sequence>
<keyword evidence="3" id="KW-1185">Reference proteome</keyword>
<dbReference type="EMBL" id="JAAALK010000290">
    <property type="protein sequence ID" value="KAG8048105.1"/>
    <property type="molecule type" value="Genomic_DNA"/>
</dbReference>
<reference evidence="2" key="1">
    <citation type="journal article" date="2021" name="bioRxiv">
        <title>Whole Genome Assembly and Annotation of Northern Wild Rice, Zizania palustris L., Supports a Whole Genome Duplication in the Zizania Genus.</title>
        <authorList>
            <person name="Haas M."/>
            <person name="Kono T."/>
            <person name="Macchietto M."/>
            <person name="Millas R."/>
            <person name="McGilp L."/>
            <person name="Shao M."/>
            <person name="Duquette J."/>
            <person name="Hirsch C.N."/>
            <person name="Kimball J."/>
        </authorList>
    </citation>
    <scope>NUCLEOTIDE SEQUENCE</scope>
    <source>
        <tissue evidence="2">Fresh leaf tissue</tissue>
    </source>
</reference>
<reference evidence="2" key="2">
    <citation type="submission" date="2021-02" db="EMBL/GenBank/DDBJ databases">
        <authorList>
            <person name="Kimball J.A."/>
            <person name="Haas M.W."/>
            <person name="Macchietto M."/>
            <person name="Kono T."/>
            <person name="Duquette J."/>
            <person name="Shao M."/>
        </authorList>
    </citation>
    <scope>NUCLEOTIDE SEQUENCE</scope>
    <source>
        <tissue evidence="2">Fresh leaf tissue</tissue>
    </source>
</reference>
<feature type="compositionally biased region" description="Low complexity" evidence="1">
    <location>
        <begin position="1"/>
        <end position="11"/>
    </location>
</feature>
<evidence type="ECO:0000256" key="1">
    <source>
        <dbReference type="SAM" id="MobiDB-lite"/>
    </source>
</evidence>
<gene>
    <name evidence="2" type="ORF">GUJ93_ZPchr0008g13604</name>
</gene>
<protein>
    <submittedName>
        <fullName evidence="2">Uncharacterized protein</fullName>
    </submittedName>
</protein>
<proteinExistence type="predicted"/>
<accession>A0A8J5V279</accession>
<dbReference type="Proteomes" id="UP000729402">
    <property type="component" value="Unassembled WGS sequence"/>
</dbReference>
<organism evidence="2 3">
    <name type="scientific">Zizania palustris</name>
    <name type="common">Northern wild rice</name>
    <dbReference type="NCBI Taxonomy" id="103762"/>
    <lineage>
        <taxon>Eukaryota</taxon>
        <taxon>Viridiplantae</taxon>
        <taxon>Streptophyta</taxon>
        <taxon>Embryophyta</taxon>
        <taxon>Tracheophyta</taxon>
        <taxon>Spermatophyta</taxon>
        <taxon>Magnoliopsida</taxon>
        <taxon>Liliopsida</taxon>
        <taxon>Poales</taxon>
        <taxon>Poaceae</taxon>
        <taxon>BOP clade</taxon>
        <taxon>Oryzoideae</taxon>
        <taxon>Oryzeae</taxon>
        <taxon>Zizaniinae</taxon>
        <taxon>Zizania</taxon>
    </lineage>
</organism>
<evidence type="ECO:0000313" key="3">
    <source>
        <dbReference type="Proteomes" id="UP000729402"/>
    </source>
</evidence>